<dbReference type="InterPro" id="IPR010982">
    <property type="entry name" value="Lambda_DNA-bd_dom_sf"/>
</dbReference>
<evidence type="ECO:0000313" key="4">
    <source>
        <dbReference type="Proteomes" id="UP000215224"/>
    </source>
</evidence>
<sequence>MSHSVLARNIKSLRTQKGWSQDELGERINHSRSQVSKWETEKLTPDTETIQKISDVFGVSVAYLMGQHTSEQSYINEFKRLYNLPENDTQLLDIVNFLQHAPNFKQQLHTYTTLSKQQQEYIEQIFQLLIKQQTDIKKK</sequence>
<evidence type="ECO:0000313" key="3">
    <source>
        <dbReference type="EMBL" id="AST93367.1"/>
    </source>
</evidence>
<dbReference type="PANTHER" id="PTHR46558">
    <property type="entry name" value="TRACRIPTIONAL REGULATORY PROTEIN-RELATED-RELATED"/>
    <property type="match status" value="1"/>
</dbReference>
<name>A0A223KVG3_9BACI</name>
<organism evidence="3 4">
    <name type="scientific">Sutcliffiella cohnii</name>
    <dbReference type="NCBI Taxonomy" id="33932"/>
    <lineage>
        <taxon>Bacteria</taxon>
        <taxon>Bacillati</taxon>
        <taxon>Bacillota</taxon>
        <taxon>Bacilli</taxon>
        <taxon>Bacillales</taxon>
        <taxon>Bacillaceae</taxon>
        <taxon>Sutcliffiella</taxon>
    </lineage>
</organism>
<evidence type="ECO:0000256" key="1">
    <source>
        <dbReference type="ARBA" id="ARBA00023125"/>
    </source>
</evidence>
<dbReference type="RefSeq" id="WP_066417521.1">
    <property type="nucleotide sequence ID" value="NZ_CP018866.1"/>
</dbReference>
<dbReference type="Gene3D" id="1.10.260.40">
    <property type="entry name" value="lambda repressor-like DNA-binding domains"/>
    <property type="match status" value="1"/>
</dbReference>
<evidence type="ECO:0000259" key="2">
    <source>
        <dbReference type="PROSITE" id="PS50943"/>
    </source>
</evidence>
<gene>
    <name evidence="3" type="ORF">BC6307_19915</name>
</gene>
<keyword evidence="1" id="KW-0238">DNA-binding</keyword>
<dbReference type="EMBL" id="CP018866">
    <property type="protein sequence ID" value="AST93367.1"/>
    <property type="molecule type" value="Genomic_DNA"/>
</dbReference>
<dbReference type="CDD" id="cd00093">
    <property type="entry name" value="HTH_XRE"/>
    <property type="match status" value="1"/>
</dbReference>
<reference evidence="3 4" key="1">
    <citation type="submission" date="2016-12" db="EMBL/GenBank/DDBJ databases">
        <title>The whole genome sequencing and assembly of Bacillus cohnii DSM 6307T strain.</title>
        <authorList>
            <person name="Lee Y.-J."/>
            <person name="Yi H."/>
            <person name="Bahn Y.-S."/>
            <person name="Kim J.F."/>
            <person name="Lee D.-W."/>
        </authorList>
    </citation>
    <scope>NUCLEOTIDE SEQUENCE [LARGE SCALE GENOMIC DNA]</scope>
    <source>
        <strain evidence="3 4">DSM 6307</strain>
    </source>
</reference>
<dbReference type="InterPro" id="IPR001387">
    <property type="entry name" value="Cro/C1-type_HTH"/>
</dbReference>
<dbReference type="AlphaFoldDB" id="A0A223KVG3"/>
<protein>
    <recommendedName>
        <fullName evidence="2">HTH cro/C1-type domain-containing protein</fullName>
    </recommendedName>
</protein>
<dbReference type="SUPFAM" id="SSF47413">
    <property type="entry name" value="lambda repressor-like DNA-binding domains"/>
    <property type="match status" value="1"/>
</dbReference>
<keyword evidence="4" id="KW-1185">Reference proteome</keyword>
<dbReference type="STRING" id="1314751.GCA_001591425_02882"/>
<dbReference type="GO" id="GO:0003677">
    <property type="term" value="F:DNA binding"/>
    <property type="evidence" value="ECO:0007669"/>
    <property type="project" value="UniProtKB-KW"/>
</dbReference>
<dbReference type="SMART" id="SM00530">
    <property type="entry name" value="HTH_XRE"/>
    <property type="match status" value="1"/>
</dbReference>
<dbReference type="PANTHER" id="PTHR46558:SF13">
    <property type="entry name" value="HTH-TYPE TRANSCRIPTIONAL REGULATOR IMMR"/>
    <property type="match status" value="1"/>
</dbReference>
<proteinExistence type="predicted"/>
<dbReference type="KEGG" id="bcoh:BC6307_19915"/>
<dbReference type="PROSITE" id="PS50943">
    <property type="entry name" value="HTH_CROC1"/>
    <property type="match status" value="1"/>
</dbReference>
<dbReference type="Proteomes" id="UP000215224">
    <property type="component" value="Chromosome"/>
</dbReference>
<accession>A0A223KVG3</accession>
<feature type="domain" description="HTH cro/C1-type" evidence="2">
    <location>
        <begin position="10"/>
        <end position="64"/>
    </location>
</feature>
<dbReference type="Pfam" id="PF01381">
    <property type="entry name" value="HTH_3"/>
    <property type="match status" value="1"/>
</dbReference>